<dbReference type="SUPFAM" id="SSF48452">
    <property type="entry name" value="TPR-like"/>
    <property type="match status" value="2"/>
</dbReference>
<gene>
    <name evidence="4" type="ORF">HNQ79_003367</name>
</gene>
<name>A0A7X0HFV1_9ACTN</name>
<reference evidence="4 5" key="1">
    <citation type="submission" date="2020-08" db="EMBL/GenBank/DDBJ databases">
        <title>Genomic Encyclopedia of Type Strains, Phase IV (KMG-IV): sequencing the most valuable type-strain genomes for metagenomic binning, comparative biology and taxonomic classification.</title>
        <authorList>
            <person name="Goeker M."/>
        </authorList>
    </citation>
    <scope>NUCLEOTIDE SEQUENCE [LARGE SCALE GENOMIC DNA]</scope>
    <source>
        <strain evidence="4 5">DSM 40141</strain>
    </source>
</reference>
<evidence type="ECO:0000313" key="4">
    <source>
        <dbReference type="EMBL" id="MBB6436892.1"/>
    </source>
</evidence>
<evidence type="ECO:0000256" key="3">
    <source>
        <dbReference type="SAM" id="MobiDB-lite"/>
    </source>
</evidence>
<accession>A0A7X0HFV1</accession>
<dbReference type="Gene3D" id="1.25.40.10">
    <property type="entry name" value="Tetratricopeptide repeat domain"/>
    <property type="match status" value="3"/>
</dbReference>
<organism evidence="4 5">
    <name type="scientific">Streptomyces candidus</name>
    <dbReference type="NCBI Taxonomy" id="67283"/>
    <lineage>
        <taxon>Bacteria</taxon>
        <taxon>Bacillati</taxon>
        <taxon>Actinomycetota</taxon>
        <taxon>Actinomycetes</taxon>
        <taxon>Kitasatosporales</taxon>
        <taxon>Streptomycetaceae</taxon>
        <taxon>Streptomyces</taxon>
    </lineage>
</organism>
<evidence type="ECO:0000256" key="2">
    <source>
        <dbReference type="ARBA" id="ARBA00022803"/>
    </source>
</evidence>
<dbReference type="Pfam" id="PF13432">
    <property type="entry name" value="TPR_16"/>
    <property type="match status" value="2"/>
</dbReference>
<comment type="caution">
    <text evidence="4">The sequence shown here is derived from an EMBL/GenBank/DDBJ whole genome shotgun (WGS) entry which is preliminary data.</text>
</comment>
<protein>
    <submittedName>
        <fullName evidence="4">Tetratricopeptide (TPR) repeat protein</fullName>
    </submittedName>
</protein>
<dbReference type="AlphaFoldDB" id="A0A7X0HFV1"/>
<keyword evidence="5" id="KW-1185">Reference proteome</keyword>
<evidence type="ECO:0000313" key="5">
    <source>
        <dbReference type="Proteomes" id="UP000540423"/>
    </source>
</evidence>
<dbReference type="InterPro" id="IPR051012">
    <property type="entry name" value="CellSynth/LPSAsmb/PSIAsmb"/>
</dbReference>
<keyword evidence="2" id="KW-0802">TPR repeat</keyword>
<dbReference type="RefSeq" id="WP_185031760.1">
    <property type="nucleotide sequence ID" value="NZ_BNBN01000001.1"/>
</dbReference>
<feature type="region of interest" description="Disordered" evidence="3">
    <location>
        <begin position="418"/>
        <end position="463"/>
    </location>
</feature>
<dbReference type="PANTHER" id="PTHR45586">
    <property type="entry name" value="TPR REPEAT-CONTAINING PROTEIN PA4667"/>
    <property type="match status" value="1"/>
</dbReference>
<dbReference type="EMBL" id="JACHEM010000008">
    <property type="protein sequence ID" value="MBB6436892.1"/>
    <property type="molecule type" value="Genomic_DNA"/>
</dbReference>
<dbReference type="SMART" id="SM00028">
    <property type="entry name" value="TPR"/>
    <property type="match status" value="4"/>
</dbReference>
<keyword evidence="1" id="KW-0677">Repeat</keyword>
<sequence length="463" mass="48780">MPAVAVAVLAAGSLVLLTRDADGGRPAAKPAAGAPGTATSLAALNARVRASPRDDGAWTALGAALVERGARAADSTYYPKAETALRRSLTLRAAGKGNLAATVGMARLSHARGDFAATRRWGETARRQAPKEWAAYPVLIDAYGRLGDAKAAGRAAEELLERRGGATALGWTAQTYRDKGWREDAAALAGEAVATAVTSVEKTEQLNRAAELAWERGDLKDALGYFDASLSLDRRQGAAVAGRARVLAGAGRTAEAVKAYRAALTLAPRPEYAVELGELIEAGGGSGEPHYRVARARLAHDGRQGVRGDLVLGRLESDHGDAETAVALLRAEFARHPGPEVADALGWALHRTGDDEAALEYARKATKEGARNAMFLYHRGEIERATGAYGAARRHLAEALRVNPVFSPLWAPRADASLARLGEPPEGGPRQVREPRPQRSAPRAAPPRPRAHGPVGTAPRKRG</sequence>
<dbReference type="InterPro" id="IPR011990">
    <property type="entry name" value="TPR-like_helical_dom_sf"/>
</dbReference>
<evidence type="ECO:0000256" key="1">
    <source>
        <dbReference type="ARBA" id="ARBA00022737"/>
    </source>
</evidence>
<dbReference type="InterPro" id="IPR019734">
    <property type="entry name" value="TPR_rpt"/>
</dbReference>
<dbReference type="PANTHER" id="PTHR45586:SF14">
    <property type="entry name" value="TETRATRICOPEPTIDE TPR_2 REPEAT PROTEIN"/>
    <property type="match status" value="1"/>
</dbReference>
<proteinExistence type="predicted"/>
<dbReference type="Proteomes" id="UP000540423">
    <property type="component" value="Unassembled WGS sequence"/>
</dbReference>